<evidence type="ECO:0000256" key="6">
    <source>
        <dbReference type="ARBA" id="ARBA00022692"/>
    </source>
</evidence>
<keyword evidence="11 13" id="KW-0472">Membrane</keyword>
<keyword evidence="9 12" id="KW-0406">Ion transport</keyword>
<dbReference type="InterPro" id="IPR001421">
    <property type="entry name" value="ATP8_metazoa"/>
</dbReference>
<sequence>MPQMAPMNWLTLELFFTFMFLLFNMINYFSFSYSPASSLKSKLQINIKWPW</sequence>
<keyword evidence="4 12" id="KW-0813">Transport</keyword>
<evidence type="ECO:0000256" key="13">
    <source>
        <dbReference type="SAM" id="Phobius"/>
    </source>
</evidence>
<evidence type="ECO:0000256" key="11">
    <source>
        <dbReference type="ARBA" id="ARBA00023136"/>
    </source>
</evidence>
<name>A0A343C3L3_9CUCU</name>
<evidence type="ECO:0000256" key="9">
    <source>
        <dbReference type="ARBA" id="ARBA00023065"/>
    </source>
</evidence>
<dbReference type="AlphaFoldDB" id="A0A343C3L3"/>
<evidence type="ECO:0000256" key="10">
    <source>
        <dbReference type="ARBA" id="ARBA00023128"/>
    </source>
</evidence>
<comment type="subunit">
    <text evidence="3">F-type ATPases have 2 components, CF(1) - the catalytic core - and CF(0) - the membrane proton channel.</text>
</comment>
<dbReference type="GO" id="GO:0045259">
    <property type="term" value="C:proton-transporting ATP synthase complex"/>
    <property type="evidence" value="ECO:0007669"/>
    <property type="project" value="UniProtKB-KW"/>
</dbReference>
<feature type="transmembrane region" description="Helical" evidence="13">
    <location>
        <begin position="12"/>
        <end position="31"/>
    </location>
</feature>
<keyword evidence="6 12" id="KW-0812">Transmembrane</keyword>
<evidence type="ECO:0000313" key="14">
    <source>
        <dbReference type="EMBL" id="ARH54606.1"/>
    </source>
</evidence>
<geneLocation type="mitochondrion" evidence="14"/>
<protein>
    <recommendedName>
        <fullName evidence="12">ATP synthase complex subunit 8</fullName>
    </recommendedName>
</protein>
<comment type="similarity">
    <text evidence="2 12">Belongs to the ATPase protein 8 family.</text>
</comment>
<dbReference type="GO" id="GO:0015078">
    <property type="term" value="F:proton transmembrane transporter activity"/>
    <property type="evidence" value="ECO:0007669"/>
    <property type="project" value="InterPro"/>
</dbReference>
<dbReference type="GO" id="GO:0015986">
    <property type="term" value="P:proton motive force-driven ATP synthesis"/>
    <property type="evidence" value="ECO:0007669"/>
    <property type="project" value="InterPro"/>
</dbReference>
<organism evidence="14">
    <name type="scientific">Pyrrhidium sanguineum</name>
    <dbReference type="NCBI Taxonomy" id="1323404"/>
    <lineage>
        <taxon>Eukaryota</taxon>
        <taxon>Metazoa</taxon>
        <taxon>Ecdysozoa</taxon>
        <taxon>Arthropoda</taxon>
        <taxon>Hexapoda</taxon>
        <taxon>Insecta</taxon>
        <taxon>Pterygota</taxon>
        <taxon>Neoptera</taxon>
        <taxon>Endopterygota</taxon>
        <taxon>Coleoptera</taxon>
        <taxon>Polyphaga</taxon>
        <taxon>Cucujiformia</taxon>
        <taxon>Chrysomeloidea</taxon>
        <taxon>Cerambycidae</taxon>
        <taxon>Cerambycinae</taxon>
        <taxon>Callidiini</taxon>
        <taxon>Pyrrhidium</taxon>
    </lineage>
</organism>
<evidence type="ECO:0000256" key="5">
    <source>
        <dbReference type="ARBA" id="ARBA00022547"/>
    </source>
</evidence>
<evidence type="ECO:0000256" key="2">
    <source>
        <dbReference type="ARBA" id="ARBA00008892"/>
    </source>
</evidence>
<evidence type="ECO:0000256" key="8">
    <source>
        <dbReference type="ARBA" id="ARBA00022989"/>
    </source>
</evidence>
<keyword evidence="8 13" id="KW-1133">Transmembrane helix</keyword>
<evidence type="ECO:0000256" key="12">
    <source>
        <dbReference type="RuleBase" id="RU003661"/>
    </source>
</evidence>
<comment type="subcellular location">
    <subcellularLocation>
        <location evidence="1 12">Mitochondrion membrane</location>
        <topology evidence="1 12">Single-pass membrane protein</topology>
    </subcellularLocation>
</comment>
<proteinExistence type="inferred from homology"/>
<reference evidence="14" key="1">
    <citation type="submission" date="2016-04" db="EMBL/GenBank/DDBJ databases">
        <title>Mitochondria of beetle species.</title>
        <authorList>
            <person name="Hunter A."/>
            <person name="Moriniere J."/>
            <person name="Tang P."/>
            <person name="Linard B."/>
            <person name="Crampton-Platt A."/>
            <person name="Vogler A.P."/>
        </authorList>
    </citation>
    <scope>NUCLEOTIDE SEQUENCE</scope>
</reference>
<evidence type="ECO:0000256" key="1">
    <source>
        <dbReference type="ARBA" id="ARBA00004304"/>
    </source>
</evidence>
<gene>
    <name evidence="14" type="primary">atp8</name>
</gene>
<keyword evidence="7 12" id="KW-0375">Hydrogen ion transport</keyword>
<dbReference type="Pfam" id="PF00895">
    <property type="entry name" value="ATP-synt_8"/>
    <property type="match status" value="1"/>
</dbReference>
<keyword evidence="10 12" id="KW-0496">Mitochondrion</keyword>
<dbReference type="EMBL" id="KX087339">
    <property type="protein sequence ID" value="ARH54606.1"/>
    <property type="molecule type" value="Genomic_DNA"/>
</dbReference>
<evidence type="ECO:0000256" key="3">
    <source>
        <dbReference type="ARBA" id="ARBA00011291"/>
    </source>
</evidence>
<keyword evidence="5 12" id="KW-0138">CF(0)</keyword>
<accession>A0A343C3L3</accession>
<evidence type="ECO:0000256" key="7">
    <source>
        <dbReference type="ARBA" id="ARBA00022781"/>
    </source>
</evidence>
<evidence type="ECO:0000256" key="4">
    <source>
        <dbReference type="ARBA" id="ARBA00022448"/>
    </source>
</evidence>
<dbReference type="GO" id="GO:0031966">
    <property type="term" value="C:mitochondrial membrane"/>
    <property type="evidence" value="ECO:0007669"/>
    <property type="project" value="UniProtKB-SubCell"/>
</dbReference>